<proteinExistence type="predicted"/>
<keyword evidence="2" id="KW-1185">Reference proteome</keyword>
<organism evidence="1 2">
    <name type="scientific">Kribbella sindirgiensis</name>
    <dbReference type="NCBI Taxonomy" id="1124744"/>
    <lineage>
        <taxon>Bacteria</taxon>
        <taxon>Bacillati</taxon>
        <taxon>Actinomycetota</taxon>
        <taxon>Actinomycetes</taxon>
        <taxon>Propionibacteriales</taxon>
        <taxon>Kribbellaceae</taxon>
        <taxon>Kribbella</taxon>
    </lineage>
</organism>
<sequence>MSEATIVTASAADAGCWFEGSRGHYAITAMIQRAKDHGMTFEDASLAAVDAFNAGELTMTAEDGLVTIDLLDEIHELADAAEDWLNEYVAPDTHLFGWHEGEFFLMPREWWQEVGE</sequence>
<comment type="caution">
    <text evidence="1">The sequence shown here is derived from an EMBL/GenBank/DDBJ whole genome shotgun (WGS) entry which is preliminary data.</text>
</comment>
<dbReference type="EMBL" id="SJKA01000022">
    <property type="protein sequence ID" value="TCC19946.1"/>
    <property type="molecule type" value="Genomic_DNA"/>
</dbReference>
<accession>A0A4R0I246</accession>
<evidence type="ECO:0000313" key="1">
    <source>
        <dbReference type="EMBL" id="TCC19946.1"/>
    </source>
</evidence>
<dbReference type="OrthoDB" id="9997251at2"/>
<protein>
    <submittedName>
        <fullName evidence="1">Uncharacterized protein</fullName>
    </submittedName>
</protein>
<dbReference type="Proteomes" id="UP000292695">
    <property type="component" value="Unassembled WGS sequence"/>
</dbReference>
<gene>
    <name evidence="1" type="ORF">E0H50_37585</name>
</gene>
<evidence type="ECO:0000313" key="2">
    <source>
        <dbReference type="Proteomes" id="UP000292695"/>
    </source>
</evidence>
<reference evidence="1 2" key="1">
    <citation type="submission" date="2019-02" db="EMBL/GenBank/DDBJ databases">
        <title>Kribbella capetownensis sp. nov. and Kribbella speibonae sp. nov., isolated from soil.</title>
        <authorList>
            <person name="Curtis S.M."/>
            <person name="Norton I."/>
            <person name="Everest G.J."/>
            <person name="Meyers P.R."/>
        </authorList>
    </citation>
    <scope>NUCLEOTIDE SEQUENCE [LARGE SCALE GENOMIC DNA]</scope>
    <source>
        <strain evidence="1 2">DSM 27082</strain>
    </source>
</reference>
<dbReference type="RefSeq" id="WP_131295873.1">
    <property type="nucleotide sequence ID" value="NZ_SJKA01000022.1"/>
</dbReference>
<name>A0A4R0I246_9ACTN</name>
<dbReference type="AlphaFoldDB" id="A0A4R0I246"/>